<evidence type="ECO:0000313" key="1">
    <source>
        <dbReference type="EMBL" id="QHU33944.1"/>
    </source>
</evidence>
<proteinExistence type="predicted"/>
<dbReference type="AlphaFoldDB" id="A0A6C0LWK4"/>
<accession>A0A6C0LWK4</accession>
<sequence length="277" mass="32153">MSFDGTDKWSDRVIRDAFTEGGQVSGSLWKWLGGNENLLNMAGTYEALTTISHYYMSQRPINENHEKNYIYVGNSHTPEQLICLYAHAFVFFNKDKVNDYIEKHTSVINNKRKRSDETPFVRFLSQLENKMVIDLQFHDWIHSGRCFSPAGIHEDHTNLSQCKLVRQTCEPVEWKIVNRCIDNCFTFTQLINRFDYDMTCKDLTSVKTLIEQHYGIITCIEERYHDIDNSDFIDLTESSVHSSDYNVTIPDITMGLCPKTPKKKRRSLRIASIGSRG</sequence>
<organism evidence="1">
    <name type="scientific">viral metagenome</name>
    <dbReference type="NCBI Taxonomy" id="1070528"/>
    <lineage>
        <taxon>unclassified sequences</taxon>
        <taxon>metagenomes</taxon>
        <taxon>organismal metagenomes</taxon>
    </lineage>
</organism>
<dbReference type="EMBL" id="MN740565">
    <property type="protein sequence ID" value="QHU33944.1"/>
    <property type="molecule type" value="Genomic_DNA"/>
</dbReference>
<name>A0A6C0LWK4_9ZZZZ</name>
<protein>
    <submittedName>
        <fullName evidence="1">Uncharacterized protein</fullName>
    </submittedName>
</protein>
<reference evidence="1" key="1">
    <citation type="journal article" date="2020" name="Nature">
        <title>Giant virus diversity and host interactions through global metagenomics.</title>
        <authorList>
            <person name="Schulz F."/>
            <person name="Roux S."/>
            <person name="Paez-Espino D."/>
            <person name="Jungbluth S."/>
            <person name="Walsh D.A."/>
            <person name="Denef V.J."/>
            <person name="McMahon K.D."/>
            <person name="Konstantinidis K.T."/>
            <person name="Eloe-Fadrosh E.A."/>
            <person name="Kyrpides N.C."/>
            <person name="Woyke T."/>
        </authorList>
    </citation>
    <scope>NUCLEOTIDE SEQUENCE</scope>
    <source>
        <strain evidence="1">GVMAG-S-1016704-142</strain>
    </source>
</reference>